<dbReference type="InterPro" id="IPR003337">
    <property type="entry name" value="Trehalose_PPase"/>
</dbReference>
<dbReference type="OrthoDB" id="9814913at2"/>
<evidence type="ECO:0000313" key="6">
    <source>
        <dbReference type="Proteomes" id="UP000022447"/>
    </source>
</evidence>
<name>X7EEL6_9RHOB</name>
<dbReference type="InterPro" id="IPR044651">
    <property type="entry name" value="OTSB-like"/>
</dbReference>
<dbReference type="GO" id="GO:0004805">
    <property type="term" value="F:trehalose-phosphatase activity"/>
    <property type="evidence" value="ECO:0007669"/>
    <property type="project" value="UniProtKB-EC"/>
</dbReference>
<dbReference type="SUPFAM" id="SSF56784">
    <property type="entry name" value="HAD-like"/>
    <property type="match status" value="1"/>
</dbReference>
<keyword evidence="6" id="KW-1185">Reference proteome</keyword>
<protein>
    <recommendedName>
        <fullName evidence="4">Trehalose 6-phosphate phosphatase</fullName>
        <ecNumber evidence="4">3.1.3.12</ecNumber>
    </recommendedName>
</protein>
<dbReference type="GO" id="GO:0046872">
    <property type="term" value="F:metal ion binding"/>
    <property type="evidence" value="ECO:0007669"/>
    <property type="project" value="UniProtKB-KW"/>
</dbReference>
<dbReference type="EC" id="3.1.3.12" evidence="4"/>
<evidence type="ECO:0000256" key="4">
    <source>
        <dbReference type="RuleBase" id="RU361117"/>
    </source>
</evidence>
<dbReference type="STRING" id="1449350.OCH239_03435"/>
<comment type="catalytic activity">
    <reaction evidence="4">
        <text>alpha,alpha-trehalose 6-phosphate + H2O = alpha,alpha-trehalose + phosphate</text>
        <dbReference type="Rhea" id="RHEA:23420"/>
        <dbReference type="ChEBI" id="CHEBI:15377"/>
        <dbReference type="ChEBI" id="CHEBI:16551"/>
        <dbReference type="ChEBI" id="CHEBI:43474"/>
        <dbReference type="ChEBI" id="CHEBI:58429"/>
        <dbReference type="EC" id="3.1.3.12"/>
    </reaction>
</comment>
<keyword evidence="4" id="KW-0479">Metal-binding</keyword>
<evidence type="ECO:0000256" key="2">
    <source>
        <dbReference type="ARBA" id="ARBA00008770"/>
    </source>
</evidence>
<dbReference type="PATRIC" id="fig|1449350.3.peg.2427"/>
<keyword evidence="4" id="KW-0460">Magnesium</keyword>
<dbReference type="EMBL" id="JALZ01000011">
    <property type="protein sequence ID" value="ETX14357.1"/>
    <property type="molecule type" value="Genomic_DNA"/>
</dbReference>
<dbReference type="PANTHER" id="PTHR43768:SF3">
    <property type="entry name" value="TREHALOSE 6-PHOSPHATE PHOSPHATASE"/>
    <property type="match status" value="1"/>
</dbReference>
<dbReference type="eggNOG" id="COG1877">
    <property type="taxonomic scope" value="Bacteria"/>
</dbReference>
<proteinExistence type="inferred from homology"/>
<comment type="caution">
    <text evidence="5">The sequence shown here is derived from an EMBL/GenBank/DDBJ whole genome shotgun (WGS) entry which is preliminary data.</text>
</comment>
<dbReference type="Gene3D" id="3.30.70.1020">
    <property type="entry name" value="Trehalose-6-phosphate phosphatase related protein, domain 2"/>
    <property type="match status" value="1"/>
</dbReference>
<evidence type="ECO:0000256" key="3">
    <source>
        <dbReference type="ARBA" id="ARBA00022801"/>
    </source>
</evidence>
<keyword evidence="3 4" id="KW-0378">Hydrolase</keyword>
<dbReference type="PANTHER" id="PTHR43768">
    <property type="entry name" value="TREHALOSE 6-PHOSPHATE PHOSPHATASE"/>
    <property type="match status" value="1"/>
</dbReference>
<dbReference type="Pfam" id="PF02358">
    <property type="entry name" value="Trehalose_PPase"/>
    <property type="match status" value="1"/>
</dbReference>
<accession>X7EEL6</accession>
<dbReference type="AlphaFoldDB" id="X7EEL6"/>
<dbReference type="NCBIfam" id="TIGR00685">
    <property type="entry name" value="T6PP"/>
    <property type="match status" value="1"/>
</dbReference>
<reference evidence="5 6" key="1">
    <citation type="submission" date="2014-01" db="EMBL/GenBank/DDBJ databases">
        <title>Roseivivax halodurans JCM 10272 Genome Sequencing.</title>
        <authorList>
            <person name="Lai Q."/>
            <person name="Li G."/>
            <person name="Shao Z."/>
        </authorList>
    </citation>
    <scope>NUCLEOTIDE SEQUENCE [LARGE SCALE GENOMIC DNA]</scope>
    <source>
        <strain evidence="5 6">JCM 10272</strain>
    </source>
</reference>
<evidence type="ECO:0000313" key="5">
    <source>
        <dbReference type="EMBL" id="ETX14357.1"/>
    </source>
</evidence>
<dbReference type="InterPro" id="IPR006379">
    <property type="entry name" value="HAD-SF_hydro_IIB"/>
</dbReference>
<dbReference type="Gene3D" id="3.40.50.1000">
    <property type="entry name" value="HAD superfamily/HAD-like"/>
    <property type="match status" value="1"/>
</dbReference>
<dbReference type="Proteomes" id="UP000022447">
    <property type="component" value="Unassembled WGS sequence"/>
</dbReference>
<comment type="pathway">
    <text evidence="1 4">Glycan biosynthesis; trehalose biosynthesis.</text>
</comment>
<gene>
    <name evidence="5" type="ORF">OCH239_03435</name>
</gene>
<dbReference type="InterPro" id="IPR023214">
    <property type="entry name" value="HAD_sf"/>
</dbReference>
<dbReference type="UniPathway" id="UPA00299"/>
<dbReference type="GO" id="GO:0005992">
    <property type="term" value="P:trehalose biosynthetic process"/>
    <property type="evidence" value="ECO:0007669"/>
    <property type="project" value="UniProtKB-UniPathway"/>
</dbReference>
<comment type="similarity">
    <text evidence="2 4">Belongs to the trehalose phosphatase family.</text>
</comment>
<evidence type="ECO:0000256" key="1">
    <source>
        <dbReference type="ARBA" id="ARBA00005199"/>
    </source>
</evidence>
<dbReference type="InterPro" id="IPR036412">
    <property type="entry name" value="HAD-like_sf"/>
</dbReference>
<comment type="cofactor">
    <cofactor evidence="4">
        <name>Mg(2+)</name>
        <dbReference type="ChEBI" id="CHEBI:18420"/>
    </cofactor>
</comment>
<comment type="function">
    <text evidence="4">Removes the phosphate from trehalose 6-phosphate to produce free trehalose.</text>
</comment>
<dbReference type="NCBIfam" id="TIGR01484">
    <property type="entry name" value="HAD-SF-IIB"/>
    <property type="match status" value="1"/>
</dbReference>
<sequence>MTDRPPFPDPTTHAFFLDFDGTLAPIVDHPESVHMPGGTRAALEALHERSGGALAIVTGRALADLVPHLRGMDLILSGSHGHEVWHPGDPPVRRAEVAPVLAPVDERLTSVATRHNLTLERKPGAITVHYRGMPHLEEIVREAVDREADGDGTLKALHGNMVSEVVLAAAGKGAAIRSFLEAEPFAGRRPVMIGDDVTDEDGFEAAEAIGGFGIKIGGAETRARYRLASVDALADWLSELSRPGAGTT</sequence>
<dbReference type="RefSeq" id="WP_037262775.1">
    <property type="nucleotide sequence ID" value="NZ_JALZ01000011.1"/>
</dbReference>
<organism evidence="5 6">
    <name type="scientific">Roseivivax halodurans JCM 10272</name>
    <dbReference type="NCBI Taxonomy" id="1449350"/>
    <lineage>
        <taxon>Bacteria</taxon>
        <taxon>Pseudomonadati</taxon>
        <taxon>Pseudomonadota</taxon>
        <taxon>Alphaproteobacteria</taxon>
        <taxon>Rhodobacterales</taxon>
        <taxon>Roseobacteraceae</taxon>
        <taxon>Roseivivax</taxon>
    </lineage>
</organism>